<evidence type="ECO:0000313" key="3">
    <source>
        <dbReference type="Proteomes" id="UP000037747"/>
    </source>
</evidence>
<feature type="region of interest" description="Disordered" evidence="1">
    <location>
        <begin position="1"/>
        <end position="22"/>
    </location>
</feature>
<dbReference type="AlphaFoldDB" id="A0A0N0BQV1"/>
<dbReference type="OrthoDB" id="202777at2157"/>
<reference evidence="2 3" key="1">
    <citation type="submission" date="2015-08" db="EMBL/GenBank/DDBJ databases">
        <title>Genomes of Isolates from Cabo Rojo, PR.</title>
        <authorList>
            <person name="Sanchez-Nieves R.L."/>
            <person name="Montalvo-Rodriguez R."/>
        </authorList>
    </citation>
    <scope>NUCLEOTIDE SEQUENCE [LARGE SCALE GENOMIC DNA]</scope>
    <source>
        <strain evidence="2 3">5</strain>
    </source>
</reference>
<evidence type="ECO:0000256" key="1">
    <source>
        <dbReference type="SAM" id="MobiDB-lite"/>
    </source>
</evidence>
<dbReference type="STRING" id="1765655.AMR74_13285"/>
<proteinExistence type="predicted"/>
<dbReference type="Proteomes" id="UP000037747">
    <property type="component" value="Unassembled WGS sequence"/>
</dbReference>
<dbReference type="InterPro" id="IPR045397">
    <property type="entry name" value="TumE-like"/>
</dbReference>
<sequence>MSDDTSPDDGPAGGRLDRTTMRTLGRRAATHPLVESWTFEPDAISPRSLAISLDSSAYPDAVDAARIDIHWFVTNDYYVHYVETRGTARYQCRWDRHPKTDAPRAHVHPPPDAGDAEPSPLGSHHLDVLFTVLDHVTERVETLHGDAGHSA</sequence>
<organism evidence="2 3">
    <name type="scientific">Halorubrum tropicale</name>
    <dbReference type="NCBI Taxonomy" id="1765655"/>
    <lineage>
        <taxon>Archaea</taxon>
        <taxon>Methanobacteriati</taxon>
        <taxon>Methanobacteriota</taxon>
        <taxon>Stenosarchaea group</taxon>
        <taxon>Halobacteria</taxon>
        <taxon>Halobacteriales</taxon>
        <taxon>Haloferacaceae</taxon>
        <taxon>Halorubrum</taxon>
    </lineage>
</organism>
<evidence type="ECO:0000313" key="2">
    <source>
        <dbReference type="EMBL" id="KOX95930.1"/>
    </source>
</evidence>
<name>A0A0N0BQV1_9EURY</name>
<gene>
    <name evidence="2" type="ORF">AMR74_13285</name>
</gene>
<feature type="region of interest" description="Disordered" evidence="1">
    <location>
        <begin position="100"/>
        <end position="120"/>
    </location>
</feature>
<accession>A0A0N0BQV1</accession>
<dbReference type="Pfam" id="PF20126">
    <property type="entry name" value="TumE"/>
    <property type="match status" value="1"/>
</dbReference>
<dbReference type="PATRIC" id="fig|1705389.3.peg.1587"/>
<dbReference type="EMBL" id="LIST01000005">
    <property type="protein sequence ID" value="KOX95930.1"/>
    <property type="molecule type" value="Genomic_DNA"/>
</dbReference>
<comment type="caution">
    <text evidence="2">The sequence shown here is derived from an EMBL/GenBank/DDBJ whole genome shotgun (WGS) entry which is preliminary data.</text>
</comment>
<protein>
    <submittedName>
        <fullName evidence="2">Uncharacterized protein</fullName>
    </submittedName>
</protein>
<keyword evidence="3" id="KW-1185">Reference proteome</keyword>